<feature type="domain" description="Transcription regulator PadR N-terminal" evidence="1">
    <location>
        <begin position="157"/>
        <end position="228"/>
    </location>
</feature>
<dbReference type="GO" id="GO:0030077">
    <property type="term" value="C:plasma membrane light-harvesting complex"/>
    <property type="evidence" value="ECO:0007669"/>
    <property type="project" value="InterPro"/>
</dbReference>
<evidence type="ECO:0008006" key="4">
    <source>
        <dbReference type="Google" id="ProtNLM"/>
    </source>
</evidence>
<proteinExistence type="predicted"/>
<accession>A0A6J4JSX0</accession>
<dbReference type="InterPro" id="IPR036388">
    <property type="entry name" value="WH-like_DNA-bd_sf"/>
</dbReference>
<dbReference type="Pfam" id="PF03551">
    <property type="entry name" value="PadR"/>
    <property type="match status" value="1"/>
</dbReference>
<dbReference type="SUPFAM" id="SSF50346">
    <property type="entry name" value="PRC-barrel domain"/>
    <property type="match status" value="1"/>
</dbReference>
<evidence type="ECO:0000313" key="3">
    <source>
        <dbReference type="EMBL" id="CAA9286371.1"/>
    </source>
</evidence>
<gene>
    <name evidence="3" type="ORF">AVDCRST_MAG93-3564</name>
</gene>
<reference evidence="3" key="1">
    <citation type="submission" date="2020-02" db="EMBL/GenBank/DDBJ databases">
        <authorList>
            <person name="Meier V. D."/>
        </authorList>
    </citation>
    <scope>NUCLEOTIDE SEQUENCE</scope>
    <source>
        <strain evidence="3">AVDCRST_MAG93</strain>
    </source>
</reference>
<dbReference type="InterPro" id="IPR014747">
    <property type="entry name" value="Bac_photo_RC_H_C"/>
</dbReference>
<dbReference type="InterPro" id="IPR027275">
    <property type="entry name" value="PRC-brl_dom"/>
</dbReference>
<dbReference type="GO" id="GO:0019684">
    <property type="term" value="P:photosynthesis, light reaction"/>
    <property type="evidence" value="ECO:0007669"/>
    <property type="project" value="InterPro"/>
</dbReference>
<dbReference type="AlphaFoldDB" id="A0A6J4JSX0"/>
<evidence type="ECO:0000259" key="1">
    <source>
        <dbReference type="Pfam" id="PF03551"/>
    </source>
</evidence>
<dbReference type="InterPro" id="IPR036390">
    <property type="entry name" value="WH_DNA-bd_sf"/>
</dbReference>
<dbReference type="InterPro" id="IPR011033">
    <property type="entry name" value="PRC_barrel-like_sf"/>
</dbReference>
<organism evidence="3">
    <name type="scientific">uncultured Chloroflexia bacterium</name>
    <dbReference type="NCBI Taxonomy" id="1672391"/>
    <lineage>
        <taxon>Bacteria</taxon>
        <taxon>Bacillati</taxon>
        <taxon>Chloroflexota</taxon>
        <taxon>Chloroflexia</taxon>
        <taxon>environmental samples</taxon>
    </lineage>
</organism>
<dbReference type="EMBL" id="CADCTR010001213">
    <property type="protein sequence ID" value="CAA9286371.1"/>
    <property type="molecule type" value="Genomic_DNA"/>
</dbReference>
<evidence type="ECO:0000259" key="2">
    <source>
        <dbReference type="Pfam" id="PF05239"/>
    </source>
</evidence>
<feature type="non-terminal residue" evidence="3">
    <location>
        <position position="255"/>
    </location>
</feature>
<protein>
    <recommendedName>
        <fullName evidence="4">Transcription regulator PadR N-terminal domain-containing protein</fullName>
    </recommendedName>
</protein>
<dbReference type="SUPFAM" id="SSF46785">
    <property type="entry name" value="Winged helix' DNA-binding domain"/>
    <property type="match status" value="1"/>
</dbReference>
<dbReference type="Gene3D" id="1.10.10.10">
    <property type="entry name" value="Winged helix-like DNA-binding domain superfamily/Winged helix DNA-binding domain"/>
    <property type="match status" value="1"/>
</dbReference>
<dbReference type="Pfam" id="PF05239">
    <property type="entry name" value="PRC"/>
    <property type="match status" value="1"/>
</dbReference>
<name>A0A6J4JSX0_9CHLR</name>
<sequence length="255" mass="29171">MSKQETKTLRDGGLCNCRARTKKGTSERGCAREERDGLLTATENQYAGYTVYDNAGKEIGKVEDFFVDKDDRTQYIGVRVSSLGPDHALIPMDIARVNEQLRLVEISASKERVKDALTLNDGNETTPAFEQQVWSFFGVVGDGVLEVPPVDWMAPFLLTCLQERDRHNHELARKMIDSGFEATHPEEMYRTLQQMEKEGVLISEDDGFDRELSRRRYSITKLGDDYLEYLANALAQYGEEIDLFFQFFDKQLARE</sequence>
<dbReference type="Gene3D" id="3.90.50.10">
    <property type="entry name" value="Photosynthetic Reaction Center, subunit H, domain 2"/>
    <property type="match status" value="1"/>
</dbReference>
<feature type="domain" description="PRC-barrel" evidence="2">
    <location>
        <begin position="48"/>
        <end position="111"/>
    </location>
</feature>
<dbReference type="InterPro" id="IPR005149">
    <property type="entry name" value="Tscrpt_reg_PadR_N"/>
</dbReference>